<sequence>VNSLRNQQFLIVGTGFLVQAVYVGLLFMFGILFLEFEETFGWSR</sequence>
<name>A0A381NVU9_9ZZZZ</name>
<protein>
    <submittedName>
        <fullName evidence="2">Uncharacterized protein</fullName>
    </submittedName>
</protein>
<organism evidence="2">
    <name type="scientific">marine metagenome</name>
    <dbReference type="NCBI Taxonomy" id="408172"/>
    <lineage>
        <taxon>unclassified sequences</taxon>
        <taxon>metagenomes</taxon>
        <taxon>ecological metagenomes</taxon>
    </lineage>
</organism>
<keyword evidence="1" id="KW-1133">Transmembrane helix</keyword>
<accession>A0A381NVU9</accession>
<feature type="non-terminal residue" evidence="2">
    <location>
        <position position="44"/>
    </location>
</feature>
<keyword evidence="1" id="KW-0472">Membrane</keyword>
<dbReference type="AlphaFoldDB" id="A0A381NVU9"/>
<proteinExistence type="predicted"/>
<evidence type="ECO:0000256" key="1">
    <source>
        <dbReference type="SAM" id="Phobius"/>
    </source>
</evidence>
<dbReference type="EMBL" id="UINC01000638">
    <property type="protein sequence ID" value="SUZ58741.1"/>
    <property type="molecule type" value="Genomic_DNA"/>
</dbReference>
<feature type="transmembrane region" description="Helical" evidence="1">
    <location>
        <begin position="9"/>
        <end position="34"/>
    </location>
</feature>
<feature type="non-terminal residue" evidence="2">
    <location>
        <position position="1"/>
    </location>
</feature>
<reference evidence="2" key="1">
    <citation type="submission" date="2018-05" db="EMBL/GenBank/DDBJ databases">
        <authorList>
            <person name="Lanie J.A."/>
            <person name="Ng W.-L."/>
            <person name="Kazmierczak K.M."/>
            <person name="Andrzejewski T.M."/>
            <person name="Davidsen T.M."/>
            <person name="Wayne K.J."/>
            <person name="Tettelin H."/>
            <person name="Glass J.I."/>
            <person name="Rusch D."/>
            <person name="Podicherti R."/>
            <person name="Tsui H.-C.T."/>
            <person name="Winkler M.E."/>
        </authorList>
    </citation>
    <scope>NUCLEOTIDE SEQUENCE</scope>
</reference>
<evidence type="ECO:0000313" key="2">
    <source>
        <dbReference type="EMBL" id="SUZ58741.1"/>
    </source>
</evidence>
<gene>
    <name evidence="2" type="ORF">METZ01_LOCUS11595</name>
</gene>
<keyword evidence="1" id="KW-0812">Transmembrane</keyword>